<feature type="compositionally biased region" description="Polar residues" evidence="1">
    <location>
        <begin position="89"/>
        <end position="98"/>
    </location>
</feature>
<feature type="compositionally biased region" description="Gly residues" evidence="1">
    <location>
        <begin position="928"/>
        <end position="947"/>
    </location>
</feature>
<feature type="compositionally biased region" description="Basic and acidic residues" evidence="1">
    <location>
        <begin position="229"/>
        <end position="246"/>
    </location>
</feature>
<feature type="compositionally biased region" description="Basic and acidic residues" evidence="1">
    <location>
        <begin position="101"/>
        <end position="120"/>
    </location>
</feature>
<feature type="compositionally biased region" description="Gly residues" evidence="1">
    <location>
        <begin position="575"/>
        <end position="584"/>
    </location>
</feature>
<dbReference type="RefSeq" id="XP_025361884.1">
    <property type="nucleotide sequence ID" value="XM_025508249.1"/>
</dbReference>
<feature type="compositionally biased region" description="Gly residues" evidence="1">
    <location>
        <begin position="604"/>
        <end position="624"/>
    </location>
</feature>
<feature type="compositionally biased region" description="Pro residues" evidence="1">
    <location>
        <begin position="1"/>
        <end position="25"/>
    </location>
</feature>
<feature type="region of interest" description="Disordered" evidence="1">
    <location>
        <begin position="573"/>
        <end position="828"/>
    </location>
</feature>
<keyword evidence="3" id="KW-1185">Reference proteome</keyword>
<feature type="region of interest" description="Disordered" evidence="1">
    <location>
        <begin position="76"/>
        <end position="560"/>
    </location>
</feature>
<feature type="compositionally biased region" description="Basic residues" evidence="1">
    <location>
        <begin position="76"/>
        <end position="85"/>
    </location>
</feature>
<dbReference type="OrthoDB" id="3366967at2759"/>
<organism evidence="2 3">
    <name type="scientific">Jaminaea rosea</name>
    <dbReference type="NCBI Taxonomy" id="1569628"/>
    <lineage>
        <taxon>Eukaryota</taxon>
        <taxon>Fungi</taxon>
        <taxon>Dikarya</taxon>
        <taxon>Basidiomycota</taxon>
        <taxon>Ustilaginomycotina</taxon>
        <taxon>Exobasidiomycetes</taxon>
        <taxon>Microstromatales</taxon>
        <taxon>Microstromatales incertae sedis</taxon>
        <taxon>Jaminaea</taxon>
    </lineage>
</organism>
<feature type="region of interest" description="Disordered" evidence="1">
    <location>
        <begin position="843"/>
        <end position="947"/>
    </location>
</feature>
<protein>
    <submittedName>
        <fullName evidence="2">Uncharacterized protein</fullName>
    </submittedName>
</protein>
<feature type="compositionally biased region" description="Pro residues" evidence="1">
    <location>
        <begin position="684"/>
        <end position="693"/>
    </location>
</feature>
<feature type="compositionally biased region" description="Low complexity" evidence="1">
    <location>
        <begin position="732"/>
        <end position="747"/>
    </location>
</feature>
<feature type="compositionally biased region" description="Polar residues" evidence="1">
    <location>
        <begin position="802"/>
        <end position="813"/>
    </location>
</feature>
<feature type="compositionally biased region" description="Low complexity" evidence="1">
    <location>
        <begin position="180"/>
        <end position="190"/>
    </location>
</feature>
<evidence type="ECO:0000256" key="1">
    <source>
        <dbReference type="SAM" id="MobiDB-lite"/>
    </source>
</evidence>
<feature type="compositionally biased region" description="Low complexity" evidence="1">
    <location>
        <begin position="529"/>
        <end position="560"/>
    </location>
</feature>
<dbReference type="EMBL" id="KZ819668">
    <property type="protein sequence ID" value="PWN27272.1"/>
    <property type="molecule type" value="Genomic_DNA"/>
</dbReference>
<feature type="compositionally biased region" description="Basic and acidic residues" evidence="1">
    <location>
        <begin position="627"/>
        <end position="636"/>
    </location>
</feature>
<feature type="compositionally biased region" description="Pro residues" evidence="1">
    <location>
        <begin position="748"/>
        <end position="766"/>
    </location>
</feature>
<feature type="compositionally biased region" description="Basic and acidic residues" evidence="1">
    <location>
        <begin position="471"/>
        <end position="483"/>
    </location>
</feature>
<reference evidence="2 3" key="1">
    <citation type="journal article" date="2018" name="Mol. Biol. Evol.">
        <title>Broad Genomic Sampling Reveals a Smut Pathogenic Ancestry of the Fungal Clade Ustilaginomycotina.</title>
        <authorList>
            <person name="Kijpornyongpan T."/>
            <person name="Mondo S.J."/>
            <person name="Barry K."/>
            <person name="Sandor L."/>
            <person name="Lee J."/>
            <person name="Lipzen A."/>
            <person name="Pangilinan J."/>
            <person name="LaButti K."/>
            <person name="Hainaut M."/>
            <person name="Henrissat B."/>
            <person name="Grigoriev I.V."/>
            <person name="Spatafora J.W."/>
            <person name="Aime M.C."/>
        </authorList>
    </citation>
    <scope>NUCLEOTIDE SEQUENCE [LARGE SCALE GENOMIC DNA]</scope>
    <source>
        <strain evidence="2 3">MCA 5214</strain>
    </source>
</reference>
<dbReference type="STRING" id="1569628.A0A316UPP3"/>
<dbReference type="AlphaFoldDB" id="A0A316UPP3"/>
<dbReference type="Proteomes" id="UP000245884">
    <property type="component" value="Unassembled WGS sequence"/>
</dbReference>
<feature type="compositionally biased region" description="Pro residues" evidence="1">
    <location>
        <begin position="874"/>
        <end position="885"/>
    </location>
</feature>
<name>A0A316UPP3_9BASI</name>
<feature type="compositionally biased region" description="Pro residues" evidence="1">
    <location>
        <begin position="854"/>
        <end position="866"/>
    </location>
</feature>
<evidence type="ECO:0000313" key="2">
    <source>
        <dbReference type="EMBL" id="PWN27272.1"/>
    </source>
</evidence>
<feature type="compositionally biased region" description="Low complexity" evidence="1">
    <location>
        <begin position="484"/>
        <end position="498"/>
    </location>
</feature>
<feature type="compositionally biased region" description="Basic and acidic residues" evidence="1">
    <location>
        <begin position="369"/>
        <end position="378"/>
    </location>
</feature>
<feature type="compositionally biased region" description="Basic and acidic residues" evidence="1">
    <location>
        <begin position="147"/>
        <end position="163"/>
    </location>
</feature>
<evidence type="ECO:0000313" key="3">
    <source>
        <dbReference type="Proteomes" id="UP000245884"/>
    </source>
</evidence>
<dbReference type="GeneID" id="37030072"/>
<accession>A0A316UPP3</accession>
<sequence length="947" mass="97445">MAAPGPPPGLSPPHPSSSPPLPPHFLPGRLTRGTGPRYARSFLLKLAGSPLVPAVPDEMPALTEWFGAYEPYTPKAHHPYQHQHHNQQSGPMGSFQQTGRNNRDRGDRGDRGGYHSREDGAAQGGVMGIGMGMGEGKMDGTGYMGRRARDGETREGRYRKTDDSEGGGAQRYDRDRLAPSTSTTNTGSSSRYLTGKNPFGQLSSTGAFRPAGKDLESPTMGKFGLGGRMGREREDRPGGRRRKDDMAGAEDDASGADGWETVPRSPETERKLARQAGTGAGTVADSASDWRRGTAAGPAGLPRRGEGAAGGMRATRAGGAGGMRSNDDGISRRGGGGPSGSFPAWMADDAEPSWMADNDPSPSTSASQPHERKERGKLNFDAFKGSESAAMNIHVVPREGEDSIQAFKREMRERERRAKEREGGEEPSGEGSRDSATVQAQGPPPGLSKVAHTNNDEAEKSKPIPTSMDENDSRRDRDRDEGRTSSTPTTGATPSSPAVQPASRGSSRFARFFDGAAATNKAREAQEKALAAHTAAQANASGGATAGTGAPSSSSAAASSAGLEALFWKTSVSGAEGGAGGAGQGKEPSEADVQGMQKIMAMLRGGGGGAGGGGNNAGEPGSSGPGQREREREVDAKSGGSQQAAAGLMAMLSSSREAEQPQQQQQPGRPSSPHQQRSGSGTAGPPPPPPGLRPPTNSNTNGGGRHSPPTHFNPNAPLPPRAQSPGVAFNEQQQQQQQGRSPYGLAPPHGPPPPGFAPGPGPPTSPGAPGGMLPHFGMDPRMDPRLRPGPPPSAPPGLSPGQHHQQGHGNVNVNGAGYPPSHPHARALPPHIQHQLMGLPPHVQHSILSSGGALPPPPGPPPPPGHPAHHQHYGPPPPGFAPPPMGRSASPFGGSGGGGRSPYPVQHVGPYAQQHQQGGHSPYAGNSGSPGAGPPGMGAMFGGQGGR</sequence>
<feature type="region of interest" description="Disordered" evidence="1">
    <location>
        <begin position="1"/>
        <end position="34"/>
    </location>
</feature>
<gene>
    <name evidence="2" type="ORF">BDZ90DRAFT_260365</name>
</gene>
<feature type="compositionally biased region" description="Gly residues" evidence="1">
    <location>
        <begin position="122"/>
        <end position="135"/>
    </location>
</feature>
<proteinExistence type="predicted"/>
<feature type="compositionally biased region" description="Low complexity" evidence="1">
    <location>
        <begin position="638"/>
        <end position="678"/>
    </location>
</feature>
<feature type="compositionally biased region" description="Pro residues" evidence="1">
    <location>
        <begin position="787"/>
        <end position="798"/>
    </location>
</feature>
<feature type="compositionally biased region" description="Basic and acidic residues" evidence="1">
    <location>
        <begin position="396"/>
        <end position="424"/>
    </location>
</feature>